<organism evidence="3 4">
    <name type="scientific">Leptomonas seymouri</name>
    <dbReference type="NCBI Taxonomy" id="5684"/>
    <lineage>
        <taxon>Eukaryota</taxon>
        <taxon>Discoba</taxon>
        <taxon>Euglenozoa</taxon>
        <taxon>Kinetoplastea</taxon>
        <taxon>Metakinetoplastina</taxon>
        <taxon>Trypanosomatida</taxon>
        <taxon>Trypanosomatidae</taxon>
        <taxon>Leishmaniinae</taxon>
        <taxon>Leptomonas</taxon>
    </lineage>
</organism>
<evidence type="ECO:0000313" key="3">
    <source>
        <dbReference type="EMBL" id="KPI86185.1"/>
    </source>
</evidence>
<evidence type="ECO:0000256" key="1">
    <source>
        <dbReference type="SAM" id="MobiDB-lite"/>
    </source>
</evidence>
<dbReference type="OMA" id="FGHPMFD"/>
<proteinExistence type="predicted"/>
<gene>
    <name evidence="3" type="ORF">ABL78_4738</name>
</gene>
<feature type="region of interest" description="Disordered" evidence="1">
    <location>
        <begin position="308"/>
        <end position="327"/>
    </location>
</feature>
<feature type="signal peptide" evidence="2">
    <location>
        <begin position="1"/>
        <end position="27"/>
    </location>
</feature>
<evidence type="ECO:0008006" key="5">
    <source>
        <dbReference type="Google" id="ProtNLM"/>
    </source>
</evidence>
<comment type="caution">
    <text evidence="3">The sequence shown here is derived from an EMBL/GenBank/DDBJ whole genome shotgun (WGS) entry which is preliminary data.</text>
</comment>
<evidence type="ECO:0000313" key="4">
    <source>
        <dbReference type="Proteomes" id="UP000038009"/>
    </source>
</evidence>
<evidence type="ECO:0000256" key="2">
    <source>
        <dbReference type="SAM" id="SignalP"/>
    </source>
</evidence>
<keyword evidence="4" id="KW-1185">Reference proteome</keyword>
<protein>
    <recommendedName>
        <fullName evidence="5">Transmembrane protein</fullName>
    </recommendedName>
</protein>
<dbReference type="EMBL" id="LJSK01000143">
    <property type="protein sequence ID" value="KPI86185.1"/>
    <property type="molecule type" value="Genomic_DNA"/>
</dbReference>
<dbReference type="Proteomes" id="UP000038009">
    <property type="component" value="Unassembled WGS sequence"/>
</dbReference>
<reference evidence="3 4" key="1">
    <citation type="journal article" date="2015" name="PLoS Pathog.">
        <title>Leptomonas seymouri: Adaptations to the Dixenous Life Cycle Analyzed by Genome Sequencing, Transcriptome Profiling and Co-infection with Leishmania donovani.</title>
        <authorList>
            <person name="Kraeva N."/>
            <person name="Butenko A."/>
            <person name="Hlavacova J."/>
            <person name="Kostygov A."/>
            <person name="Myskova J."/>
            <person name="Grybchuk D."/>
            <person name="Lestinova T."/>
            <person name="Votypka J."/>
            <person name="Volf P."/>
            <person name="Opperdoes F."/>
            <person name="Flegontov P."/>
            <person name="Lukes J."/>
            <person name="Yurchenko V."/>
        </authorList>
    </citation>
    <scope>NUCLEOTIDE SEQUENCE [LARGE SCALE GENOMIC DNA]</scope>
    <source>
        <strain evidence="3 4">ATCC 30220</strain>
    </source>
</reference>
<dbReference type="VEuPathDB" id="TriTrypDB:Lsey_0143_0030"/>
<keyword evidence="2" id="KW-0732">Signal</keyword>
<dbReference type="OrthoDB" id="272696at2759"/>
<feature type="chain" id="PRO_5005873793" description="Transmembrane protein" evidence="2">
    <location>
        <begin position="28"/>
        <end position="365"/>
    </location>
</feature>
<accession>A0A0N1I5Y1</accession>
<sequence>MSSCAHRRLQRCLSFILLATLLHICTGHCFVSSQQQQHGSTSDAQPFCKVEFASSYFASIATTMPIADHPPLAQTGHLYVDRAAGLVRIDQFFRNQRATFLLDNRRLRGFLFFGERDFQRKTAATEAPEGDEDKGDGERRSCHVFYLSRKVAPFCVPQSYTVESLPSMVRGVATTRFTGMEGYPDMPLVEQYLYVVNSSASVNADVNASAAPPSLSFAPWRLEYRARPDLEPQKIAGAPYTVPNWRFFGHPMFDELVLSSAQETPLQLWQPTVDLLTIDFYDYYPLEHQEDTFAVPPECTAIFKGTASSGNETQRRGHDAHTQNQASPQLQLATIQRFLLQWHLLQDVSAASAEGEESVSSTLKH</sequence>
<name>A0A0N1I5Y1_LEPSE</name>
<dbReference type="AlphaFoldDB" id="A0A0N1I5Y1"/>